<dbReference type="EMBL" id="MIGZ01000023">
    <property type="protein sequence ID" value="ODQ95198.1"/>
    <property type="molecule type" value="Genomic_DNA"/>
</dbReference>
<feature type="compositionally biased region" description="Low complexity" evidence="2">
    <location>
        <begin position="28"/>
        <end position="57"/>
    </location>
</feature>
<dbReference type="Proteomes" id="UP000094243">
    <property type="component" value="Unassembled WGS sequence"/>
</dbReference>
<evidence type="ECO:0000256" key="2">
    <source>
        <dbReference type="SAM" id="MobiDB-lite"/>
    </source>
</evidence>
<feature type="region of interest" description="Disordered" evidence="2">
    <location>
        <begin position="27"/>
        <end position="57"/>
    </location>
</feature>
<protein>
    <recommendedName>
        <fullName evidence="5">Lipoprotein LpqN</fullName>
    </recommendedName>
</protein>
<gene>
    <name evidence="3" type="ORF">BHQ17_06050</name>
</gene>
<comment type="caution">
    <text evidence="3">The sequence shown here is derived from an EMBL/GenBank/DDBJ whole genome shotgun (WGS) entry which is preliminary data.</text>
</comment>
<keyword evidence="4" id="KW-1185">Reference proteome</keyword>
<evidence type="ECO:0008006" key="5">
    <source>
        <dbReference type="Google" id="ProtNLM"/>
    </source>
</evidence>
<evidence type="ECO:0000256" key="1">
    <source>
        <dbReference type="ARBA" id="ARBA00022729"/>
    </source>
</evidence>
<proteinExistence type="predicted"/>
<dbReference type="AlphaFoldDB" id="A0A1E3RZC4"/>
<accession>A0A1E3RZC4</accession>
<dbReference type="PROSITE" id="PS51257">
    <property type="entry name" value="PROKAR_LIPOPROTEIN"/>
    <property type="match status" value="1"/>
</dbReference>
<organism evidence="3 4">
    <name type="scientific">Mycolicibacterium holsaticum</name>
    <dbReference type="NCBI Taxonomy" id="152142"/>
    <lineage>
        <taxon>Bacteria</taxon>
        <taxon>Bacillati</taxon>
        <taxon>Actinomycetota</taxon>
        <taxon>Actinomycetes</taxon>
        <taxon>Mycobacteriales</taxon>
        <taxon>Mycobacteriaceae</taxon>
        <taxon>Mycolicibacterium</taxon>
    </lineage>
</organism>
<dbReference type="OrthoDB" id="3826775at2"/>
<keyword evidence="1" id="KW-0732">Signal</keyword>
<dbReference type="Pfam" id="PF10738">
    <property type="entry name" value="Lpp-LpqN"/>
    <property type="match status" value="1"/>
</dbReference>
<evidence type="ECO:0000313" key="3">
    <source>
        <dbReference type="EMBL" id="ODQ95198.1"/>
    </source>
</evidence>
<evidence type="ECO:0000313" key="4">
    <source>
        <dbReference type="Proteomes" id="UP000094243"/>
    </source>
</evidence>
<reference evidence="4" key="1">
    <citation type="submission" date="2016-09" db="EMBL/GenBank/DDBJ databases">
        <authorList>
            <person name="Greninger A.L."/>
            <person name="Jerome K.R."/>
            <person name="Mcnair B."/>
            <person name="Wallis C."/>
            <person name="Fang F."/>
        </authorList>
    </citation>
    <scope>NUCLEOTIDE SEQUENCE [LARGE SCALE GENOMIC DNA]</scope>
    <source>
        <strain evidence="4">M7</strain>
    </source>
</reference>
<dbReference type="InterPro" id="IPR019674">
    <property type="entry name" value="Lipoprotein_LpqN/LpqT-like"/>
</dbReference>
<dbReference type="Gene3D" id="3.40.1000.10">
    <property type="entry name" value="Mog1/PsbP, alpha/beta/alpha sandwich"/>
    <property type="match status" value="1"/>
</dbReference>
<name>A0A1E3RZC4_9MYCO</name>
<dbReference type="RefSeq" id="WP_069404322.1">
    <property type="nucleotide sequence ID" value="NZ_MIGZ01000023.1"/>
</dbReference>
<sequence>MKKPPVGTTAGLIAVTLSLGLVGCGSGTDTASTTTPTSAETTTATTAAPTPEANEPDTINDYISENGIAETPIKPGEPGTPDVDFPLPPQWQYAGDATPDWAYGAILYDNPTDTNNPPDLYAIASKLTGNVDAAKILEYAPQQLREMAEFKPLGEPEKTTLGGFDAVSFSGTYVNDGQERFVAQKTVVMPAADGLFVLQLNGDSLASEQNVMLDAAKVIDEQTTITLPQ</sequence>